<protein>
    <submittedName>
        <fullName evidence="2">Thioredoxin domain-containing protein</fullName>
    </submittedName>
</protein>
<dbReference type="Gene3D" id="3.40.30.10">
    <property type="entry name" value="Glutaredoxin"/>
    <property type="match status" value="1"/>
</dbReference>
<dbReference type="Pfam" id="PF00085">
    <property type="entry name" value="Thioredoxin"/>
    <property type="match status" value="1"/>
</dbReference>
<comment type="caution">
    <text evidence="2">The sequence shown here is derived from an EMBL/GenBank/DDBJ whole genome shotgun (WGS) entry which is preliminary data.</text>
</comment>
<evidence type="ECO:0000313" key="2">
    <source>
        <dbReference type="EMBL" id="MDC2959283.1"/>
    </source>
</evidence>
<dbReference type="EMBL" id="JAQOSK010000016">
    <property type="protein sequence ID" value="MDC2959283.1"/>
    <property type="molecule type" value="Genomic_DNA"/>
</dbReference>
<name>A0ABT5G3E2_9ACTN</name>
<evidence type="ECO:0000313" key="3">
    <source>
        <dbReference type="Proteomes" id="UP001221328"/>
    </source>
</evidence>
<dbReference type="InterPro" id="IPR036249">
    <property type="entry name" value="Thioredoxin-like_sf"/>
</dbReference>
<dbReference type="Proteomes" id="UP001221328">
    <property type="component" value="Unassembled WGS sequence"/>
</dbReference>
<dbReference type="CDD" id="cd02947">
    <property type="entry name" value="TRX_family"/>
    <property type="match status" value="1"/>
</dbReference>
<organism evidence="2 3">
    <name type="scientific">Streptomyces gilvifuscus</name>
    <dbReference type="NCBI Taxonomy" id="1550617"/>
    <lineage>
        <taxon>Bacteria</taxon>
        <taxon>Bacillati</taxon>
        <taxon>Actinomycetota</taxon>
        <taxon>Actinomycetes</taxon>
        <taxon>Kitasatosporales</taxon>
        <taxon>Streptomycetaceae</taxon>
        <taxon>Streptomyces</taxon>
    </lineage>
</organism>
<dbReference type="SUPFAM" id="SSF52833">
    <property type="entry name" value="Thioredoxin-like"/>
    <property type="match status" value="1"/>
</dbReference>
<dbReference type="RefSeq" id="WP_272177738.1">
    <property type="nucleotide sequence ID" value="NZ_JAQOSK010000016.1"/>
</dbReference>
<keyword evidence="3" id="KW-1185">Reference proteome</keyword>
<evidence type="ECO:0000259" key="1">
    <source>
        <dbReference type="Pfam" id="PF00085"/>
    </source>
</evidence>
<gene>
    <name evidence="2" type="ORF">PO587_33105</name>
</gene>
<reference evidence="2 3" key="1">
    <citation type="journal article" date="2015" name="Int. J. Syst. Evol. Microbiol.">
        <title>Streptomyces gilvifuscus sp. nov., an actinomycete that produces antibacterial compounds isolated from soil.</title>
        <authorList>
            <person name="Nguyen T.M."/>
            <person name="Kim J."/>
        </authorList>
    </citation>
    <scope>NUCLEOTIDE SEQUENCE [LARGE SCALE GENOMIC DNA]</scope>
    <source>
        <strain evidence="2 3">T113</strain>
    </source>
</reference>
<dbReference type="InterPro" id="IPR013766">
    <property type="entry name" value="Thioredoxin_domain"/>
</dbReference>
<sequence>MGTTSNSLQDVADLDTFYGITQMDHLSIWFADADWCSACPRLRERYRELALVYGSAVDFCRVDVDQAQAISQVLNVQALPSTYAFRKAVELDFPWQVGVPMVSMAQYREWINKHSAPAT</sequence>
<accession>A0ABT5G3E2</accession>
<feature type="domain" description="Thioredoxin" evidence="1">
    <location>
        <begin position="33"/>
        <end position="87"/>
    </location>
</feature>
<proteinExistence type="predicted"/>